<reference evidence="3" key="1">
    <citation type="journal article" date="2023" name="Mol. Plant Microbe Interact.">
        <title>Elucidating the Obligate Nature and Biological Capacity of an Invasive Fungal Corn Pathogen.</title>
        <authorList>
            <person name="MacCready J.S."/>
            <person name="Roggenkamp E.M."/>
            <person name="Gdanetz K."/>
            <person name="Chilvers M.I."/>
        </authorList>
    </citation>
    <scope>NUCLEOTIDE SEQUENCE</scope>
    <source>
        <strain evidence="3">PM02</strain>
    </source>
</reference>
<dbReference type="Pfam" id="PF00149">
    <property type="entry name" value="Metallophos"/>
    <property type="match status" value="1"/>
</dbReference>
<dbReference type="Proteomes" id="UP001217918">
    <property type="component" value="Unassembled WGS sequence"/>
</dbReference>
<dbReference type="Gene3D" id="3.60.21.10">
    <property type="match status" value="1"/>
</dbReference>
<keyword evidence="1" id="KW-1133">Transmembrane helix</keyword>
<evidence type="ECO:0000256" key="1">
    <source>
        <dbReference type="SAM" id="Phobius"/>
    </source>
</evidence>
<feature type="transmembrane region" description="Helical" evidence="1">
    <location>
        <begin position="9"/>
        <end position="26"/>
    </location>
</feature>
<dbReference type="GO" id="GO:0005737">
    <property type="term" value="C:cytoplasm"/>
    <property type="evidence" value="ECO:0007669"/>
    <property type="project" value="TreeGrafter"/>
</dbReference>
<name>A0AAD9I7A1_9PEZI</name>
<dbReference type="SUPFAM" id="SSF56300">
    <property type="entry name" value="Metallo-dependent phosphatases"/>
    <property type="match status" value="1"/>
</dbReference>
<comment type="caution">
    <text evidence="3">The sequence shown here is derived from an EMBL/GenBank/DDBJ whole genome shotgun (WGS) entry which is preliminary data.</text>
</comment>
<gene>
    <name evidence="3" type="ORF">P8C59_006660</name>
</gene>
<dbReference type="EMBL" id="JAQQPM010000006">
    <property type="protein sequence ID" value="KAK2072298.1"/>
    <property type="molecule type" value="Genomic_DNA"/>
</dbReference>
<accession>A0AAD9I7A1</accession>
<dbReference type="AlphaFoldDB" id="A0AAD9I7A1"/>
<organism evidence="3 4">
    <name type="scientific">Phyllachora maydis</name>
    <dbReference type="NCBI Taxonomy" id="1825666"/>
    <lineage>
        <taxon>Eukaryota</taxon>
        <taxon>Fungi</taxon>
        <taxon>Dikarya</taxon>
        <taxon>Ascomycota</taxon>
        <taxon>Pezizomycotina</taxon>
        <taxon>Sordariomycetes</taxon>
        <taxon>Sordariomycetidae</taxon>
        <taxon>Phyllachorales</taxon>
        <taxon>Phyllachoraceae</taxon>
        <taxon>Phyllachora</taxon>
    </lineage>
</organism>
<proteinExistence type="predicted"/>
<dbReference type="CDD" id="cd07383">
    <property type="entry name" value="MPP_Dcr2"/>
    <property type="match status" value="1"/>
</dbReference>
<evidence type="ECO:0000313" key="3">
    <source>
        <dbReference type="EMBL" id="KAK2072298.1"/>
    </source>
</evidence>
<protein>
    <recommendedName>
        <fullName evidence="2">Calcineurin-like phosphoesterase domain-containing protein</fullName>
    </recommendedName>
</protein>
<dbReference type="PANTHER" id="PTHR32440:SF0">
    <property type="entry name" value="PHOSPHATASE DCR2-RELATED"/>
    <property type="match status" value="1"/>
</dbReference>
<sequence length="554" mass="61381">MTRRIVRTMIQVASTAVVTFLVIFFLDRNYRVLPSAIHEYMPQHHAGLVITDITVTKCSVINPFSSCRLDPETWHRVEKDLYLGRGLFSSAYLHVRRKREEELVAAAASDRVVMDVSVGRLDPGASVKGQADERWEARPAGLWIKRSSKLHASDSKKAITGVDVLFGEDAVEARGGWSITGTPLLLDAASGAPVAHLTVRRGSQHETTKPALRVAENGRFKVMQLADLHLSTGVGHCREAVPPGYHAGQCEADPRTLDFVSRVLDQEKPDLVVLSGDQVNGDTAPDVQTAIFKYASLLAKYKVPYVTIFGNHDDEGSVSRAAQMSLVETLPYSLSQAGPASIDGVGNYYVEVLARGASGHSAITIYLLDTHAYSPDEHRFAGYDWIKPSQIDWFKSTAESLKRKHKEYTHVHLDVAFIHIPLPEYRDANLTHIGDWLEPPTAPMYDSGFRDALVDEGVVMVSCGHDHVNEYCGLSYDEQEKPALWMCYGGGTGFGGYGGYGGYVRKIRLFDFDMSEGRLTTWKRVEWGPDDEMDKRLDEQIIVDSGRPVAPMKG</sequence>
<dbReference type="InterPro" id="IPR029052">
    <property type="entry name" value="Metallo-depent_PP-like"/>
</dbReference>
<feature type="domain" description="Calcineurin-like phosphoesterase" evidence="2">
    <location>
        <begin position="220"/>
        <end position="468"/>
    </location>
</feature>
<dbReference type="FunFam" id="3.60.21.10:FF:000054">
    <property type="entry name" value="DCR2p Phosphoesterase"/>
    <property type="match status" value="1"/>
</dbReference>
<keyword evidence="1" id="KW-0472">Membrane</keyword>
<keyword evidence="1" id="KW-0812">Transmembrane</keyword>
<dbReference type="GO" id="GO:0004721">
    <property type="term" value="F:phosphoprotein phosphatase activity"/>
    <property type="evidence" value="ECO:0007669"/>
    <property type="project" value="TreeGrafter"/>
</dbReference>
<evidence type="ECO:0000259" key="2">
    <source>
        <dbReference type="Pfam" id="PF00149"/>
    </source>
</evidence>
<evidence type="ECO:0000313" key="4">
    <source>
        <dbReference type="Proteomes" id="UP001217918"/>
    </source>
</evidence>
<dbReference type="PANTHER" id="PTHR32440">
    <property type="entry name" value="PHOSPHATASE DCR2-RELATED-RELATED"/>
    <property type="match status" value="1"/>
</dbReference>
<dbReference type="InterPro" id="IPR004843">
    <property type="entry name" value="Calcineurin-like_PHP"/>
</dbReference>
<keyword evidence="4" id="KW-1185">Reference proteome</keyword>